<proteinExistence type="predicted"/>
<accession>A0AA40B1I5</accession>
<keyword evidence="1" id="KW-0040">ANK repeat</keyword>
<name>A0AA40B1I5_9PEZI</name>
<keyword evidence="3" id="KW-1185">Reference proteome</keyword>
<dbReference type="SUPFAM" id="SSF48403">
    <property type="entry name" value="Ankyrin repeat"/>
    <property type="match status" value="1"/>
</dbReference>
<dbReference type="InterPro" id="IPR002110">
    <property type="entry name" value="Ankyrin_rpt"/>
</dbReference>
<dbReference type="PROSITE" id="PS50088">
    <property type="entry name" value="ANK_REPEAT"/>
    <property type="match status" value="1"/>
</dbReference>
<comment type="caution">
    <text evidence="2">The sequence shown here is derived from an EMBL/GenBank/DDBJ whole genome shotgun (WGS) entry which is preliminary data.</text>
</comment>
<dbReference type="EMBL" id="JAUKUA010000002">
    <property type="protein sequence ID" value="KAK0725911.1"/>
    <property type="molecule type" value="Genomic_DNA"/>
</dbReference>
<dbReference type="Gene3D" id="1.25.40.20">
    <property type="entry name" value="Ankyrin repeat-containing domain"/>
    <property type="match status" value="1"/>
</dbReference>
<evidence type="ECO:0000313" key="3">
    <source>
        <dbReference type="Proteomes" id="UP001172102"/>
    </source>
</evidence>
<evidence type="ECO:0000256" key="1">
    <source>
        <dbReference type="PROSITE-ProRule" id="PRU00023"/>
    </source>
</evidence>
<gene>
    <name evidence="2" type="ORF">B0H67DRAFT_571868</name>
</gene>
<feature type="repeat" description="ANK" evidence="1">
    <location>
        <begin position="7"/>
        <end position="39"/>
    </location>
</feature>
<sequence length="120" mass="12698">MTFGRTYGESELKQAIRYGNASAVEELLCLGANPNGSGDSGSSPLADAVKADHTGIVKALFENSASMTQAVECEEPERILGEKIGMGGCCSTLPRTTAMRHSSRGCDSCRVVVRYLLVPL</sequence>
<reference evidence="2" key="1">
    <citation type="submission" date="2023-06" db="EMBL/GenBank/DDBJ databases">
        <title>Genome-scale phylogeny and comparative genomics of the fungal order Sordariales.</title>
        <authorList>
            <consortium name="Lawrence Berkeley National Laboratory"/>
            <person name="Hensen N."/>
            <person name="Bonometti L."/>
            <person name="Westerberg I."/>
            <person name="Brannstrom I.O."/>
            <person name="Guillou S."/>
            <person name="Cros-Aarteil S."/>
            <person name="Calhoun S."/>
            <person name="Haridas S."/>
            <person name="Kuo A."/>
            <person name="Mondo S."/>
            <person name="Pangilinan J."/>
            <person name="Riley R."/>
            <person name="Labutti K."/>
            <person name="Andreopoulos B."/>
            <person name="Lipzen A."/>
            <person name="Chen C."/>
            <person name="Yanf M."/>
            <person name="Daum C."/>
            <person name="Ng V."/>
            <person name="Clum A."/>
            <person name="Steindorff A."/>
            <person name="Ohm R."/>
            <person name="Martin F."/>
            <person name="Silar P."/>
            <person name="Natvig D."/>
            <person name="Lalanne C."/>
            <person name="Gautier V."/>
            <person name="Ament-Velasquez S.L."/>
            <person name="Kruys A."/>
            <person name="Hutchinson M.I."/>
            <person name="Powell A.J."/>
            <person name="Barry K."/>
            <person name="Miller A.N."/>
            <person name="Grigoriev I.V."/>
            <person name="Debuchy R."/>
            <person name="Gladieux P."/>
            <person name="Thoren M.H."/>
            <person name="Johannesson H."/>
        </authorList>
    </citation>
    <scope>NUCLEOTIDE SEQUENCE</scope>
    <source>
        <strain evidence="2">SMH4607-1</strain>
    </source>
</reference>
<evidence type="ECO:0008006" key="4">
    <source>
        <dbReference type="Google" id="ProtNLM"/>
    </source>
</evidence>
<dbReference type="AlphaFoldDB" id="A0AA40B1I5"/>
<dbReference type="SMART" id="SM00248">
    <property type="entry name" value="ANK"/>
    <property type="match status" value="2"/>
</dbReference>
<evidence type="ECO:0000313" key="2">
    <source>
        <dbReference type="EMBL" id="KAK0725911.1"/>
    </source>
</evidence>
<dbReference type="Proteomes" id="UP001172102">
    <property type="component" value="Unassembled WGS sequence"/>
</dbReference>
<organism evidence="2 3">
    <name type="scientific">Lasiosphaeris hirsuta</name>
    <dbReference type="NCBI Taxonomy" id="260670"/>
    <lineage>
        <taxon>Eukaryota</taxon>
        <taxon>Fungi</taxon>
        <taxon>Dikarya</taxon>
        <taxon>Ascomycota</taxon>
        <taxon>Pezizomycotina</taxon>
        <taxon>Sordariomycetes</taxon>
        <taxon>Sordariomycetidae</taxon>
        <taxon>Sordariales</taxon>
        <taxon>Lasiosphaeriaceae</taxon>
        <taxon>Lasiosphaeris</taxon>
    </lineage>
</organism>
<dbReference type="InterPro" id="IPR036770">
    <property type="entry name" value="Ankyrin_rpt-contain_sf"/>
</dbReference>
<protein>
    <recommendedName>
        <fullName evidence="4">Ankyrin repeat protein</fullName>
    </recommendedName>
</protein>